<gene>
    <name evidence="1" type="ORF">CASFOL_033670</name>
</gene>
<proteinExistence type="predicted"/>
<evidence type="ECO:0000313" key="1">
    <source>
        <dbReference type="EMBL" id="KAL3622259.1"/>
    </source>
</evidence>
<keyword evidence="2" id="KW-1185">Reference proteome</keyword>
<accession>A0ABD3BY81</accession>
<reference evidence="2" key="1">
    <citation type="journal article" date="2024" name="IScience">
        <title>Strigolactones Initiate the Formation of Haustorium-like Structures in Castilleja.</title>
        <authorList>
            <person name="Buerger M."/>
            <person name="Peterson D."/>
            <person name="Chory J."/>
        </authorList>
    </citation>
    <scope>NUCLEOTIDE SEQUENCE [LARGE SCALE GENOMIC DNA]</scope>
</reference>
<dbReference type="Proteomes" id="UP001632038">
    <property type="component" value="Unassembled WGS sequence"/>
</dbReference>
<sequence>MRRLDILMSRKMLKAIMSPHLSPAATTLNNLLHPPRTALITVTATIRRERKPGNTPLNLSLTPLEFTKQPLSSTLFAPKQIRGTLKRTAITLERIRALMIPTESRRRKHGPAQIVRPIEDRVGRGRLGNFGGRVLHVHDQLLHRFEGRRVEGLGGLGLGPESG</sequence>
<name>A0ABD3BY81_9LAMI</name>
<organism evidence="1 2">
    <name type="scientific">Castilleja foliolosa</name>
    <dbReference type="NCBI Taxonomy" id="1961234"/>
    <lineage>
        <taxon>Eukaryota</taxon>
        <taxon>Viridiplantae</taxon>
        <taxon>Streptophyta</taxon>
        <taxon>Embryophyta</taxon>
        <taxon>Tracheophyta</taxon>
        <taxon>Spermatophyta</taxon>
        <taxon>Magnoliopsida</taxon>
        <taxon>eudicotyledons</taxon>
        <taxon>Gunneridae</taxon>
        <taxon>Pentapetalae</taxon>
        <taxon>asterids</taxon>
        <taxon>lamiids</taxon>
        <taxon>Lamiales</taxon>
        <taxon>Orobanchaceae</taxon>
        <taxon>Pedicularideae</taxon>
        <taxon>Castillejinae</taxon>
        <taxon>Castilleja</taxon>
    </lineage>
</organism>
<dbReference type="AlphaFoldDB" id="A0ABD3BY81"/>
<comment type="caution">
    <text evidence="1">The sequence shown here is derived from an EMBL/GenBank/DDBJ whole genome shotgun (WGS) entry which is preliminary data.</text>
</comment>
<protein>
    <submittedName>
        <fullName evidence="1">Uncharacterized protein</fullName>
    </submittedName>
</protein>
<evidence type="ECO:0000313" key="2">
    <source>
        <dbReference type="Proteomes" id="UP001632038"/>
    </source>
</evidence>
<dbReference type="EMBL" id="JAVIJP010000060">
    <property type="protein sequence ID" value="KAL3622259.1"/>
    <property type="molecule type" value="Genomic_DNA"/>
</dbReference>